<reference evidence="1 2" key="1">
    <citation type="submission" date="2018-08" db="EMBL/GenBank/DDBJ databases">
        <title>Genome and evolution of the arbuscular mycorrhizal fungus Diversispora epigaea (formerly Glomus versiforme) and its bacterial endosymbionts.</title>
        <authorList>
            <person name="Sun X."/>
            <person name="Fei Z."/>
            <person name="Harrison M."/>
        </authorList>
    </citation>
    <scope>NUCLEOTIDE SEQUENCE [LARGE SCALE GENOMIC DNA]</scope>
    <source>
        <strain evidence="1 2">IT104</strain>
    </source>
</reference>
<organism evidence="1 2">
    <name type="scientific">Diversispora epigaea</name>
    <dbReference type="NCBI Taxonomy" id="1348612"/>
    <lineage>
        <taxon>Eukaryota</taxon>
        <taxon>Fungi</taxon>
        <taxon>Fungi incertae sedis</taxon>
        <taxon>Mucoromycota</taxon>
        <taxon>Glomeromycotina</taxon>
        <taxon>Glomeromycetes</taxon>
        <taxon>Diversisporales</taxon>
        <taxon>Diversisporaceae</taxon>
        <taxon>Diversispora</taxon>
    </lineage>
</organism>
<dbReference type="Proteomes" id="UP000266861">
    <property type="component" value="Unassembled WGS sequence"/>
</dbReference>
<dbReference type="OrthoDB" id="9970274at2759"/>
<dbReference type="AlphaFoldDB" id="A0A397HMK0"/>
<accession>A0A397HMK0</accession>
<proteinExistence type="predicted"/>
<sequence>MVYFYNENYFIGNSKQIKLKKTYRRRNVCWLDTNDQVYWKTEEDISSEYGKSILLNCVMWFDELNIFE</sequence>
<name>A0A397HMK0_9GLOM</name>
<gene>
    <name evidence="1" type="ORF">Glove_325g6</name>
</gene>
<protein>
    <submittedName>
        <fullName evidence="1">Uncharacterized protein</fullName>
    </submittedName>
</protein>
<evidence type="ECO:0000313" key="1">
    <source>
        <dbReference type="EMBL" id="RHZ64395.1"/>
    </source>
</evidence>
<evidence type="ECO:0000313" key="2">
    <source>
        <dbReference type="Proteomes" id="UP000266861"/>
    </source>
</evidence>
<dbReference type="EMBL" id="PQFF01000297">
    <property type="protein sequence ID" value="RHZ64395.1"/>
    <property type="molecule type" value="Genomic_DNA"/>
</dbReference>
<keyword evidence="2" id="KW-1185">Reference proteome</keyword>
<comment type="caution">
    <text evidence="1">The sequence shown here is derived from an EMBL/GenBank/DDBJ whole genome shotgun (WGS) entry which is preliminary data.</text>
</comment>